<evidence type="ECO:0000256" key="1">
    <source>
        <dbReference type="SAM" id="SignalP"/>
    </source>
</evidence>
<sequence>MRRTQSKGLQLMKLTIACCASLSLLAVTSQAQVSGPEAASHHERRSIPRKLIISSNLQLCVSSFLTHLVSISAGATSRTSPGTSTSTSKRHWYVKAHSFDLPLISTDVVVPTLGAATPPQAHTDPACKKLPITPDTWKSLNIDNTLRSLGQNMTISQYAAANGAGNFICGIGENCNAGQLCHPVKAPAWQILYATQEYTAFMNALTDSVNYALSQLQAISASMSQDLVEDIADSRLEVNLKWLFTDLYRGIAYGATALFLITFIGLGAVGSMFFAAQILLMTAVGMGIASWIQGAPKTASFAPWSKLSFYISQAQGAIAGHITEATEKTFKEGINAENGLAKILAGGTFFTPASTVGLMETTEKAILRVVQGRLLARLLRGQNAYVTISPDECHGKGPGGASEGNDVLSYCDPQQKLLFNVVRAHKKKTINTVHGASAITNKYGFSVEFIVKNSWECQKKYGNFEHDVFAEISKVAPADIMNTDCVINLPVCDMRDDYVRNLKFSRHKTTTYACRKGGGLPI</sequence>
<organism evidence="3 4">
    <name type="scientific">Puccinia striiformis</name>
    <dbReference type="NCBI Taxonomy" id="27350"/>
    <lineage>
        <taxon>Eukaryota</taxon>
        <taxon>Fungi</taxon>
        <taxon>Dikarya</taxon>
        <taxon>Basidiomycota</taxon>
        <taxon>Pucciniomycotina</taxon>
        <taxon>Pucciniomycetes</taxon>
        <taxon>Pucciniales</taxon>
        <taxon>Pucciniaceae</taxon>
        <taxon>Puccinia</taxon>
    </lineage>
</organism>
<dbReference type="Proteomes" id="UP000239156">
    <property type="component" value="Unassembled WGS sequence"/>
</dbReference>
<dbReference type="AlphaFoldDB" id="A0A2S4UXF6"/>
<dbReference type="EMBL" id="PKSL01000150">
    <property type="protein sequence ID" value="POW01957.1"/>
    <property type="molecule type" value="Genomic_DNA"/>
</dbReference>
<evidence type="ECO:0000313" key="3">
    <source>
        <dbReference type="EMBL" id="POW01957.1"/>
    </source>
</evidence>
<accession>A0A2S4UXF6</accession>
<gene>
    <name evidence="3" type="ORF">PSTT_12142</name>
</gene>
<protein>
    <recommendedName>
        <fullName evidence="2">DUF7872 domain-containing protein</fullName>
    </recommendedName>
</protein>
<keyword evidence="1" id="KW-0732">Signal</keyword>
<name>A0A2S4UXF6_9BASI</name>
<keyword evidence="4" id="KW-1185">Reference proteome</keyword>
<feature type="domain" description="DUF7872" evidence="2">
    <location>
        <begin position="296"/>
        <end position="522"/>
    </location>
</feature>
<dbReference type="VEuPathDB" id="FungiDB:PSTT_12142"/>
<dbReference type="PANTHER" id="PTHR33339:SF1">
    <property type="entry name" value="LYSM DOMAIN-CONTAINING PROTEIN"/>
    <property type="match status" value="1"/>
</dbReference>
<dbReference type="PANTHER" id="PTHR33339">
    <property type="entry name" value="LYSM DOMAIN-CONTAINING PROTEIN"/>
    <property type="match status" value="1"/>
</dbReference>
<dbReference type="VEuPathDB" id="FungiDB:PSHT_01331"/>
<proteinExistence type="predicted"/>
<feature type="chain" id="PRO_5015664131" description="DUF7872 domain-containing protein" evidence="1">
    <location>
        <begin position="32"/>
        <end position="522"/>
    </location>
</feature>
<evidence type="ECO:0000313" key="4">
    <source>
        <dbReference type="Proteomes" id="UP000239156"/>
    </source>
</evidence>
<dbReference type="InterPro" id="IPR057194">
    <property type="entry name" value="DUF7872"/>
</dbReference>
<evidence type="ECO:0000259" key="2">
    <source>
        <dbReference type="Pfam" id="PF25278"/>
    </source>
</evidence>
<comment type="caution">
    <text evidence="3">The sequence shown here is derived from an EMBL/GenBank/DDBJ whole genome shotgun (WGS) entry which is preliminary data.</text>
</comment>
<reference evidence="3" key="1">
    <citation type="submission" date="2017-12" db="EMBL/GenBank/DDBJ databases">
        <title>Gene loss provides genomic basis for host adaptation in cereal stripe rust fungi.</title>
        <authorList>
            <person name="Xia C."/>
        </authorList>
    </citation>
    <scope>NUCLEOTIDE SEQUENCE [LARGE SCALE GENOMIC DNA]</scope>
    <source>
        <strain evidence="3">93-210</strain>
    </source>
</reference>
<feature type="signal peptide" evidence="1">
    <location>
        <begin position="1"/>
        <end position="31"/>
    </location>
</feature>
<dbReference type="Pfam" id="PF25278">
    <property type="entry name" value="DUF7872"/>
    <property type="match status" value="1"/>
</dbReference>